<dbReference type="EMBL" id="QEVW01000015">
    <property type="protein sequence ID" value="RAW12176.1"/>
    <property type="molecule type" value="Genomic_DNA"/>
</dbReference>
<protein>
    <submittedName>
        <fullName evidence="1">Uncharacterized protein</fullName>
    </submittedName>
</protein>
<proteinExistence type="predicted"/>
<comment type="caution">
    <text evidence="1">The sequence shown here is derived from an EMBL/GenBank/DDBJ whole genome shotgun (WGS) entry which is preliminary data.</text>
</comment>
<organism evidence="1 2">
    <name type="scientific">Paenibacillus taichungensis</name>
    <dbReference type="NCBI Taxonomy" id="484184"/>
    <lineage>
        <taxon>Bacteria</taxon>
        <taxon>Bacillati</taxon>
        <taxon>Bacillota</taxon>
        <taxon>Bacilli</taxon>
        <taxon>Bacillales</taxon>
        <taxon>Paenibacillaceae</taxon>
        <taxon>Paenibacillus</taxon>
    </lineage>
</organism>
<sequence length="292" mass="33208">MASPVAIREMGVKLFLDSHPPFEHPDLLRLHRDMFASTPVKYDVHLLQERNNNAYHDMSVELLEATGLDQVMQDVDVLLLAYNFPNIRPDISIVNYLMDRYQACFISFAVNDLGFGAPFAALHMLQHYLNREGFSKGMLLIMDQTALPYETMELNESPGPDTAAVILLERMTGKGPCLLGVEMRYADQSISDTAALVLDHLCKEASIYQNQITLLIHPDLEQECTGTSWYEAIEWRGCYDPSRWSAAPFFALQELLEEKDRSEYICLMHLEQTDSFIHALLIQTGDARVDSQ</sequence>
<dbReference type="RefSeq" id="WP_113055102.1">
    <property type="nucleotide sequence ID" value="NZ_QEVW01000015.1"/>
</dbReference>
<dbReference type="Proteomes" id="UP000250642">
    <property type="component" value="Unassembled WGS sequence"/>
</dbReference>
<name>A0A329QIU1_9BACL</name>
<accession>A0A329QIU1</accession>
<evidence type="ECO:0000313" key="1">
    <source>
        <dbReference type="EMBL" id="RAW12176.1"/>
    </source>
</evidence>
<reference evidence="1 2" key="1">
    <citation type="submission" date="2018-04" db="EMBL/GenBank/DDBJ databases">
        <title>Paenibacillus taichungensis Genome sequencing and assembly.</title>
        <authorList>
            <person name="Xu J."/>
            <person name="Rensing C."/>
            <person name="Mazhar H.S."/>
        </authorList>
    </citation>
    <scope>NUCLEOTIDE SEQUENCE [LARGE SCALE GENOMIC DNA]</scope>
    <source>
        <strain evidence="1 2">NC1</strain>
    </source>
</reference>
<gene>
    <name evidence="1" type="ORF">DC345_22930</name>
</gene>
<dbReference type="AlphaFoldDB" id="A0A329QIU1"/>
<evidence type="ECO:0000313" key="2">
    <source>
        <dbReference type="Proteomes" id="UP000250642"/>
    </source>
</evidence>